<keyword evidence="2" id="KW-1185">Reference proteome</keyword>
<protein>
    <submittedName>
        <fullName evidence="1">Uncharacterized protein</fullName>
    </submittedName>
</protein>
<accession>A0A6N6MQ09</accession>
<reference evidence="1 2" key="1">
    <citation type="submission" date="2019-09" db="EMBL/GenBank/DDBJ databases">
        <title>YIM 132548 draft genome.</title>
        <authorList>
            <person name="Jiang L."/>
        </authorList>
    </citation>
    <scope>NUCLEOTIDE SEQUENCE [LARGE SCALE GENOMIC DNA]</scope>
    <source>
        <strain evidence="1 2">YIM 132548</strain>
    </source>
</reference>
<sequence length="87" mass="9302">MSNRHDVRLLCGACGIPPEVGSETLRDRTATCPSCGRSDSYGAVLREAGRYLADRIVCAEIARPPRAGDVRLPPTSGDEAGFRWVAA</sequence>
<evidence type="ECO:0000313" key="1">
    <source>
        <dbReference type="EMBL" id="KAB1073642.1"/>
    </source>
</evidence>
<dbReference type="EMBL" id="VZZJ01000007">
    <property type="protein sequence ID" value="KAB1073642.1"/>
    <property type="molecule type" value="Genomic_DNA"/>
</dbReference>
<dbReference type="Proteomes" id="UP000441523">
    <property type="component" value="Unassembled WGS sequence"/>
</dbReference>
<dbReference type="AlphaFoldDB" id="A0A6N6MQ09"/>
<comment type="caution">
    <text evidence="1">The sequence shown here is derived from an EMBL/GenBank/DDBJ whole genome shotgun (WGS) entry which is preliminary data.</text>
</comment>
<gene>
    <name evidence="1" type="ORF">F6X51_10635</name>
</gene>
<evidence type="ECO:0000313" key="2">
    <source>
        <dbReference type="Proteomes" id="UP000441523"/>
    </source>
</evidence>
<dbReference type="RefSeq" id="WP_150963377.1">
    <property type="nucleotide sequence ID" value="NZ_VZZJ01000007.1"/>
</dbReference>
<organism evidence="1 2">
    <name type="scientific">Methylobacterium planeticum</name>
    <dbReference type="NCBI Taxonomy" id="2615211"/>
    <lineage>
        <taxon>Bacteria</taxon>
        <taxon>Pseudomonadati</taxon>
        <taxon>Pseudomonadota</taxon>
        <taxon>Alphaproteobacteria</taxon>
        <taxon>Hyphomicrobiales</taxon>
        <taxon>Methylobacteriaceae</taxon>
        <taxon>Methylobacterium</taxon>
    </lineage>
</organism>
<name>A0A6N6MQ09_9HYPH</name>
<proteinExistence type="predicted"/>